<evidence type="ECO:0000313" key="3">
    <source>
        <dbReference type="Proteomes" id="UP000635606"/>
    </source>
</evidence>
<dbReference type="EMBL" id="BOPH01000081">
    <property type="protein sequence ID" value="GIJ70553.1"/>
    <property type="molecule type" value="Genomic_DNA"/>
</dbReference>
<feature type="compositionally biased region" description="Basic and acidic residues" evidence="1">
    <location>
        <begin position="8"/>
        <end position="18"/>
    </location>
</feature>
<gene>
    <name evidence="2" type="ORF">Voc01_054700</name>
</gene>
<reference evidence="2" key="1">
    <citation type="submission" date="2021-01" db="EMBL/GenBank/DDBJ databases">
        <title>Whole genome shotgun sequence of Virgisporangium ochraceum NBRC 16418.</title>
        <authorList>
            <person name="Komaki H."/>
            <person name="Tamura T."/>
        </authorList>
    </citation>
    <scope>NUCLEOTIDE SEQUENCE</scope>
    <source>
        <strain evidence="2">NBRC 16418</strain>
    </source>
</reference>
<organism evidence="2 3">
    <name type="scientific">Virgisporangium ochraceum</name>
    <dbReference type="NCBI Taxonomy" id="65505"/>
    <lineage>
        <taxon>Bacteria</taxon>
        <taxon>Bacillati</taxon>
        <taxon>Actinomycetota</taxon>
        <taxon>Actinomycetes</taxon>
        <taxon>Micromonosporales</taxon>
        <taxon>Micromonosporaceae</taxon>
        <taxon>Virgisporangium</taxon>
    </lineage>
</organism>
<dbReference type="AlphaFoldDB" id="A0A8J3ZYG3"/>
<dbReference type="Proteomes" id="UP000635606">
    <property type="component" value="Unassembled WGS sequence"/>
</dbReference>
<evidence type="ECO:0000256" key="1">
    <source>
        <dbReference type="SAM" id="MobiDB-lite"/>
    </source>
</evidence>
<keyword evidence="3" id="KW-1185">Reference proteome</keyword>
<protein>
    <recommendedName>
        <fullName evidence="4">Leucine-rich repeat domain-containing protein</fullName>
    </recommendedName>
</protein>
<feature type="region of interest" description="Disordered" evidence="1">
    <location>
        <begin position="1"/>
        <end position="25"/>
    </location>
</feature>
<evidence type="ECO:0008006" key="4">
    <source>
        <dbReference type="Google" id="ProtNLM"/>
    </source>
</evidence>
<dbReference type="Gene3D" id="3.80.10.10">
    <property type="entry name" value="Ribonuclease Inhibitor"/>
    <property type="match status" value="1"/>
</dbReference>
<dbReference type="SUPFAM" id="SSF52058">
    <property type="entry name" value="L domain-like"/>
    <property type="match status" value="1"/>
</dbReference>
<comment type="caution">
    <text evidence="2">The sequence shown here is derived from an EMBL/GenBank/DDBJ whole genome shotgun (WGS) entry which is preliminary data.</text>
</comment>
<name>A0A8J3ZYG3_9ACTN</name>
<accession>A0A8J3ZYG3</accession>
<feature type="compositionally biased region" description="Low complexity" evidence="1">
    <location>
        <begin position="270"/>
        <end position="279"/>
    </location>
</feature>
<feature type="region of interest" description="Disordered" evidence="1">
    <location>
        <begin position="258"/>
        <end position="279"/>
    </location>
</feature>
<dbReference type="InterPro" id="IPR032675">
    <property type="entry name" value="LRR_dom_sf"/>
</dbReference>
<sequence length="556" mass="59477">MYGGIMGHDGEQRPDRTDTAAVSGDPSRYAYARAALHRDDDPAGPPAERRVELALRSLTGVTDGPVPQADLDAIDGLRLRTSGATAFNQLSTLRNLQWLSIETTVPFDLAPLVDAVAGADALGDLSLSGPVDDIAPLARLHGLRILRLENTGVTDVRPLAGLAYLHDVGITDGPLADLSPLAALPLTRLFVYDTRVTDIGPLTGHPSLQVLGLCGCRIDDLSPTATMPSLHYVNLSRSRFVGLDALRTRLPHVTFEARADDAGPTPPEPATAAPTTAGPDARDAATLLARYRETEDFEERCALELPLVASRDPEAVQEVVRDREITAYTVRGMLFRDGVGNLPFAANPWGVGSGDDWSAALDRVWAPVADHAPRFVAAVRARTVALVLLADPQGSTHLAYLSVLSDADEPGSGPGLDDPRPDLYLQIVLGRAPEPTDATAVVPVMAGPVPRPVRDFRAAHAGFGRLRAEVDRNVDDWFGRGTGFATGRLDGLPPDRFVVGAGMIDWQGYLFDLDVLDDDGAPTVVSWAFKESGRISDHTSFWDWVDSDGAEVAFHG</sequence>
<evidence type="ECO:0000313" key="2">
    <source>
        <dbReference type="EMBL" id="GIJ70553.1"/>
    </source>
</evidence>
<proteinExistence type="predicted"/>